<evidence type="ECO:0000256" key="1">
    <source>
        <dbReference type="ARBA" id="ARBA00001946"/>
    </source>
</evidence>
<protein>
    <recommendedName>
        <fullName evidence="8">Beta-phosphoglucomutase</fullName>
    </recommendedName>
</protein>
<proteinExistence type="inferred from homology"/>
<evidence type="ECO:0000313" key="7">
    <source>
        <dbReference type="Proteomes" id="UP001165135"/>
    </source>
</evidence>
<dbReference type="InterPro" id="IPR036412">
    <property type="entry name" value="HAD-like_sf"/>
</dbReference>
<evidence type="ECO:0000256" key="4">
    <source>
        <dbReference type="ARBA" id="ARBA00022842"/>
    </source>
</evidence>
<evidence type="ECO:0008006" key="8">
    <source>
        <dbReference type="Google" id="ProtNLM"/>
    </source>
</evidence>
<name>A0A9W6RGY8_9ACTN</name>
<dbReference type="Gene3D" id="1.10.150.240">
    <property type="entry name" value="Putative phosphatase, domain 2"/>
    <property type="match status" value="1"/>
</dbReference>
<keyword evidence="4" id="KW-0460">Magnesium</keyword>
<dbReference type="GO" id="GO:0046872">
    <property type="term" value="F:metal ion binding"/>
    <property type="evidence" value="ECO:0007669"/>
    <property type="project" value="UniProtKB-KW"/>
</dbReference>
<evidence type="ECO:0000256" key="3">
    <source>
        <dbReference type="ARBA" id="ARBA00022723"/>
    </source>
</evidence>
<comment type="cofactor">
    <cofactor evidence="1">
        <name>Mg(2+)</name>
        <dbReference type="ChEBI" id="CHEBI:18420"/>
    </cofactor>
</comment>
<keyword evidence="3" id="KW-0479">Metal-binding</keyword>
<dbReference type="GO" id="GO:0003824">
    <property type="term" value="F:catalytic activity"/>
    <property type="evidence" value="ECO:0007669"/>
    <property type="project" value="UniProtKB-ARBA"/>
</dbReference>
<comment type="similarity">
    <text evidence="2">Belongs to the HAD-like hydrolase superfamily. CbbY/CbbZ/Gph/YieH family.</text>
</comment>
<dbReference type="InterPro" id="IPR051600">
    <property type="entry name" value="Beta-PGM-like"/>
</dbReference>
<keyword evidence="5" id="KW-0119">Carbohydrate metabolism</keyword>
<reference evidence="6" key="1">
    <citation type="submission" date="2023-03" db="EMBL/GenBank/DDBJ databases">
        <title>Actinoallomurus iriomotensis NBRC 103681.</title>
        <authorList>
            <person name="Ichikawa N."/>
            <person name="Sato H."/>
            <person name="Tonouchi N."/>
        </authorList>
    </citation>
    <scope>NUCLEOTIDE SEQUENCE</scope>
    <source>
        <strain evidence="6">NBRC 103681</strain>
    </source>
</reference>
<dbReference type="RefSeq" id="WP_285622729.1">
    <property type="nucleotide sequence ID" value="NZ_BSTJ01000004.1"/>
</dbReference>
<dbReference type="Gene3D" id="3.40.50.1000">
    <property type="entry name" value="HAD superfamily/HAD-like"/>
    <property type="match status" value="1"/>
</dbReference>
<dbReference type="AlphaFoldDB" id="A0A9W6RGY8"/>
<dbReference type="Pfam" id="PF00702">
    <property type="entry name" value="Hydrolase"/>
    <property type="match status" value="1"/>
</dbReference>
<dbReference type="InterPro" id="IPR023198">
    <property type="entry name" value="PGP-like_dom2"/>
</dbReference>
<evidence type="ECO:0000256" key="5">
    <source>
        <dbReference type="ARBA" id="ARBA00023277"/>
    </source>
</evidence>
<dbReference type="PANTHER" id="PTHR46193:SF18">
    <property type="entry name" value="HEXITOL PHOSPHATASE B"/>
    <property type="match status" value="1"/>
</dbReference>
<accession>A0A9W6RGY8</accession>
<evidence type="ECO:0000313" key="6">
    <source>
        <dbReference type="EMBL" id="GLY75558.1"/>
    </source>
</evidence>
<dbReference type="SUPFAM" id="SSF56784">
    <property type="entry name" value="HAD-like"/>
    <property type="match status" value="1"/>
</dbReference>
<comment type="caution">
    <text evidence="6">The sequence shown here is derived from an EMBL/GenBank/DDBJ whole genome shotgun (WGS) entry which is preliminary data.</text>
</comment>
<dbReference type="InterPro" id="IPR023214">
    <property type="entry name" value="HAD_sf"/>
</dbReference>
<gene>
    <name evidence="6" type="ORF">Airi01_038250</name>
</gene>
<dbReference type="EMBL" id="BSTJ01000004">
    <property type="protein sequence ID" value="GLY75558.1"/>
    <property type="molecule type" value="Genomic_DNA"/>
</dbReference>
<sequence length="250" mass="26715">MRTRINGGCVLGESAHSVTSVIFGVDAIVDGAQTTAAAWKTALDPFLRAHAAVHETTFTPFDVRADYLRYMCGRPRLEGLRAFLASRDIVLPFDDLRGLAMSQEEFFLGEVRRYGLRPFASTLAAVRRLHRDGVRTAAVSVHPEGAEILRRAGATDLFDVVMDGLDAPGTALPEHPSAQLYLQVAQRLGASPGHTAVIEASAAGVAAAREGGFGVVVGVDRTGATGLREHGADPVLTDLAELRFRRTRAA</sequence>
<organism evidence="6 7">
    <name type="scientific">Actinoallomurus iriomotensis</name>
    <dbReference type="NCBI Taxonomy" id="478107"/>
    <lineage>
        <taxon>Bacteria</taxon>
        <taxon>Bacillati</taxon>
        <taxon>Actinomycetota</taxon>
        <taxon>Actinomycetes</taxon>
        <taxon>Streptosporangiales</taxon>
        <taxon>Thermomonosporaceae</taxon>
        <taxon>Actinoallomurus</taxon>
    </lineage>
</organism>
<dbReference type="Proteomes" id="UP001165135">
    <property type="component" value="Unassembled WGS sequence"/>
</dbReference>
<dbReference type="PANTHER" id="PTHR46193">
    <property type="entry name" value="6-PHOSPHOGLUCONATE PHOSPHATASE"/>
    <property type="match status" value="1"/>
</dbReference>
<evidence type="ECO:0000256" key="2">
    <source>
        <dbReference type="ARBA" id="ARBA00006171"/>
    </source>
</evidence>